<protein>
    <submittedName>
        <fullName evidence="3">Lipocalin-like domain protein</fullName>
    </submittedName>
</protein>
<evidence type="ECO:0000313" key="4">
    <source>
        <dbReference type="Proteomes" id="UP000020773"/>
    </source>
</evidence>
<dbReference type="PATRIC" id="fig|1339316.3.peg.3036"/>
<dbReference type="PROSITE" id="PS51257">
    <property type="entry name" value="PROKAR_LIPOPROTEIN"/>
    <property type="match status" value="1"/>
</dbReference>
<feature type="domain" description="Lipocalin-like" evidence="2">
    <location>
        <begin position="36"/>
        <end position="135"/>
    </location>
</feature>
<feature type="signal peptide" evidence="1">
    <location>
        <begin position="1"/>
        <end position="24"/>
    </location>
</feature>
<dbReference type="Pfam" id="PF13944">
    <property type="entry name" value="Calycin_like"/>
    <property type="match status" value="2"/>
</dbReference>
<evidence type="ECO:0000259" key="2">
    <source>
        <dbReference type="Pfam" id="PF13944"/>
    </source>
</evidence>
<proteinExistence type="predicted"/>
<reference evidence="3 4" key="1">
    <citation type="submission" date="2014-02" db="EMBL/GenBank/DDBJ databases">
        <authorList>
            <person name="Sears C."/>
            <person name="Carroll K."/>
            <person name="Sack B.R."/>
            <person name="Qadri F."/>
            <person name="Myers L.L."/>
            <person name="Chung G.-T."/>
            <person name="Escheverria P."/>
            <person name="Fraser C.M."/>
            <person name="Sadzewicz L."/>
            <person name="Shefchek K.A."/>
            <person name="Tallon L."/>
            <person name="Das S.P."/>
            <person name="Daugherty S."/>
            <person name="Mongodin E.F."/>
        </authorList>
    </citation>
    <scope>NUCLEOTIDE SEQUENCE [LARGE SCALE GENOMIC DNA]</scope>
    <source>
        <strain evidence="4">3998T(B)3</strain>
    </source>
</reference>
<dbReference type="Gene3D" id="2.40.128.340">
    <property type="match status" value="1"/>
</dbReference>
<accession>A0A015U5M5</accession>
<dbReference type="Proteomes" id="UP000020773">
    <property type="component" value="Unassembled WGS sequence"/>
</dbReference>
<dbReference type="RefSeq" id="WP_032578634.1">
    <property type="nucleotide sequence ID" value="NZ_JGDB01000197.1"/>
</dbReference>
<organism evidence="3 4">
    <name type="scientific">Bacteroides fragilis str. 3998T(B)3</name>
    <dbReference type="NCBI Taxonomy" id="1339316"/>
    <lineage>
        <taxon>Bacteria</taxon>
        <taxon>Pseudomonadati</taxon>
        <taxon>Bacteroidota</taxon>
        <taxon>Bacteroidia</taxon>
        <taxon>Bacteroidales</taxon>
        <taxon>Bacteroidaceae</taxon>
        <taxon>Bacteroides</taxon>
    </lineage>
</organism>
<feature type="chain" id="PRO_5001477438" evidence="1">
    <location>
        <begin position="25"/>
        <end position="283"/>
    </location>
</feature>
<name>A0A015U5M5_BACFG</name>
<evidence type="ECO:0000256" key="1">
    <source>
        <dbReference type="SAM" id="SignalP"/>
    </source>
</evidence>
<feature type="domain" description="Lipocalin-like" evidence="2">
    <location>
        <begin position="155"/>
        <end position="282"/>
    </location>
</feature>
<dbReference type="EMBL" id="JGDB01000197">
    <property type="protein sequence ID" value="EXY90122.1"/>
    <property type="molecule type" value="Genomic_DNA"/>
</dbReference>
<dbReference type="AlphaFoldDB" id="A0A015U5M5"/>
<comment type="caution">
    <text evidence="3">The sequence shown here is derived from an EMBL/GenBank/DDBJ whole genome shotgun (WGS) entry which is preliminary data.</text>
</comment>
<gene>
    <name evidence="3" type="ORF">M125_3195</name>
</gene>
<keyword evidence="1" id="KW-0732">Signal</keyword>
<evidence type="ECO:0000313" key="3">
    <source>
        <dbReference type="EMBL" id="EXY90122.1"/>
    </source>
</evidence>
<sequence>MKKKLFTPSTLLLLGMLSLFSACNNDDDGTNKAQEIAGKYEGYSIGSCAMFTDYVMGEKSVATIVPNEDGTINVTYDSGSGEFKLNNIKVTSKTFEGSGQVELSMNDKPAGAKDFTLTGSIDEQQKLTLKVNVPSVMGGLIIEFIQGTLPISYHVSGTYNKEANLSVSVGSTTYPDITDCKVSIKRSSDDTVELTLKGLSNLNSSQTGRAMNLGDFTVTDVKVTSTDNSIFKIEGSINTTDTNNTPITGTLSGTVSNSETNITFTFKPGAMPIDITAMFKGKK</sequence>
<dbReference type="Gene3D" id="2.40.128.350">
    <property type="match status" value="1"/>
</dbReference>
<dbReference type="InterPro" id="IPR024311">
    <property type="entry name" value="Lipocalin-like"/>
</dbReference>